<comment type="caution">
    <text evidence="2">The sequence shown here is derived from an EMBL/GenBank/DDBJ whole genome shotgun (WGS) entry which is preliminary data.</text>
</comment>
<dbReference type="EMBL" id="MU150255">
    <property type="protein sequence ID" value="KAF9464298.1"/>
    <property type="molecule type" value="Genomic_DNA"/>
</dbReference>
<keyword evidence="1" id="KW-1133">Transmembrane helix</keyword>
<keyword evidence="3" id="KW-1185">Reference proteome</keyword>
<evidence type="ECO:0000313" key="2">
    <source>
        <dbReference type="EMBL" id="KAF9464298.1"/>
    </source>
</evidence>
<proteinExistence type="predicted"/>
<evidence type="ECO:0000256" key="1">
    <source>
        <dbReference type="SAM" id="Phobius"/>
    </source>
</evidence>
<dbReference type="AlphaFoldDB" id="A0A9P5Y6M2"/>
<feature type="transmembrane region" description="Helical" evidence="1">
    <location>
        <begin position="12"/>
        <end position="35"/>
    </location>
</feature>
<protein>
    <submittedName>
        <fullName evidence="2">Uncharacterized protein</fullName>
    </submittedName>
</protein>
<reference evidence="2" key="1">
    <citation type="submission" date="2020-11" db="EMBL/GenBank/DDBJ databases">
        <authorList>
            <consortium name="DOE Joint Genome Institute"/>
            <person name="Ahrendt S."/>
            <person name="Riley R."/>
            <person name="Andreopoulos W."/>
            <person name="Labutti K."/>
            <person name="Pangilinan J."/>
            <person name="Ruiz-Duenas F.J."/>
            <person name="Barrasa J.M."/>
            <person name="Sanchez-Garcia M."/>
            <person name="Camarero S."/>
            <person name="Miyauchi S."/>
            <person name="Serrano A."/>
            <person name="Linde D."/>
            <person name="Babiker R."/>
            <person name="Drula E."/>
            <person name="Ayuso-Fernandez I."/>
            <person name="Pacheco R."/>
            <person name="Padilla G."/>
            <person name="Ferreira P."/>
            <person name="Barriuso J."/>
            <person name="Kellner H."/>
            <person name="Castanera R."/>
            <person name="Alfaro M."/>
            <person name="Ramirez L."/>
            <person name="Pisabarro A.G."/>
            <person name="Kuo A."/>
            <person name="Tritt A."/>
            <person name="Lipzen A."/>
            <person name="He G."/>
            <person name="Yan M."/>
            <person name="Ng V."/>
            <person name="Cullen D."/>
            <person name="Martin F."/>
            <person name="Rosso M.-N."/>
            <person name="Henrissat B."/>
            <person name="Hibbett D."/>
            <person name="Martinez A.T."/>
            <person name="Grigoriev I.V."/>
        </authorList>
    </citation>
    <scope>NUCLEOTIDE SEQUENCE</scope>
    <source>
        <strain evidence="2">CBS 247.69</strain>
    </source>
</reference>
<evidence type="ECO:0000313" key="3">
    <source>
        <dbReference type="Proteomes" id="UP000807353"/>
    </source>
</evidence>
<organism evidence="2 3">
    <name type="scientific">Collybia nuda</name>
    <dbReference type="NCBI Taxonomy" id="64659"/>
    <lineage>
        <taxon>Eukaryota</taxon>
        <taxon>Fungi</taxon>
        <taxon>Dikarya</taxon>
        <taxon>Basidiomycota</taxon>
        <taxon>Agaricomycotina</taxon>
        <taxon>Agaricomycetes</taxon>
        <taxon>Agaricomycetidae</taxon>
        <taxon>Agaricales</taxon>
        <taxon>Tricholomatineae</taxon>
        <taxon>Clitocybaceae</taxon>
        <taxon>Collybia</taxon>
    </lineage>
</organism>
<gene>
    <name evidence="2" type="ORF">BDZ94DRAFT_1256791</name>
</gene>
<accession>A0A9P5Y6M2</accession>
<name>A0A9P5Y6M2_9AGAR</name>
<keyword evidence="1" id="KW-0472">Membrane</keyword>
<sequence length="70" mass="8110">MGILCSIYLSQFFIRYFFLTEMAVLDLIIACFFKLKISDSEAFRKTDGCGSDDCVMCMPLLHWRVSVIQK</sequence>
<dbReference type="Proteomes" id="UP000807353">
    <property type="component" value="Unassembled WGS sequence"/>
</dbReference>
<keyword evidence="1" id="KW-0812">Transmembrane</keyword>